<dbReference type="SUPFAM" id="SSF46785">
    <property type="entry name" value="Winged helix' DNA-binding domain"/>
    <property type="match status" value="1"/>
</dbReference>
<dbReference type="InterPro" id="IPR036388">
    <property type="entry name" value="WH-like_DNA-bd_sf"/>
</dbReference>
<dbReference type="InterPro" id="IPR000232">
    <property type="entry name" value="HSF_DNA-bd"/>
</dbReference>
<proteinExistence type="inferred from homology"/>
<evidence type="ECO:0000256" key="3">
    <source>
        <dbReference type="ARBA" id="ARBA00023125"/>
    </source>
</evidence>
<keyword evidence="4" id="KW-0539">Nucleus</keyword>
<dbReference type="AlphaFoldDB" id="A0A673BR01"/>
<evidence type="ECO:0000256" key="5">
    <source>
        <dbReference type="RuleBase" id="RU004020"/>
    </source>
</evidence>
<feature type="region of interest" description="Disordered" evidence="6">
    <location>
        <begin position="196"/>
        <end position="225"/>
    </location>
</feature>
<dbReference type="SMART" id="SM00415">
    <property type="entry name" value="HSF"/>
    <property type="match status" value="1"/>
</dbReference>
<dbReference type="GO" id="GO:0005634">
    <property type="term" value="C:nucleus"/>
    <property type="evidence" value="ECO:0007669"/>
    <property type="project" value="UniProtKB-SubCell"/>
</dbReference>
<accession>A0A673BR01</accession>
<reference evidence="8" key="1">
    <citation type="submission" date="2019-06" db="EMBL/GenBank/DDBJ databases">
        <authorList>
            <consortium name="Wellcome Sanger Institute Data Sharing"/>
        </authorList>
    </citation>
    <scope>NUCLEOTIDE SEQUENCE [LARGE SCALE GENOMIC DNA]</scope>
</reference>
<evidence type="ECO:0000256" key="1">
    <source>
        <dbReference type="ARBA" id="ARBA00004123"/>
    </source>
</evidence>
<dbReference type="Ensembl" id="ENSSORT00005044132.1">
    <property type="protein sequence ID" value="ENSSORP00005043042.1"/>
    <property type="gene ID" value="ENSSORG00005019908.1"/>
</dbReference>
<dbReference type="PANTHER" id="PTHR10015">
    <property type="entry name" value="HEAT SHOCK TRANSCRIPTION FACTOR"/>
    <property type="match status" value="1"/>
</dbReference>
<reference evidence="8" key="3">
    <citation type="submission" date="2025-09" db="UniProtKB">
        <authorList>
            <consortium name="Ensembl"/>
        </authorList>
    </citation>
    <scope>IDENTIFICATION</scope>
</reference>
<dbReference type="GO" id="GO:0043565">
    <property type="term" value="F:sequence-specific DNA binding"/>
    <property type="evidence" value="ECO:0007669"/>
    <property type="project" value="InterPro"/>
</dbReference>
<evidence type="ECO:0000256" key="4">
    <source>
        <dbReference type="ARBA" id="ARBA00023242"/>
    </source>
</evidence>
<dbReference type="Pfam" id="PF00447">
    <property type="entry name" value="HSF_DNA-bind"/>
    <property type="match status" value="1"/>
</dbReference>
<feature type="domain" description="HSF-type DNA-binding" evidence="7">
    <location>
        <begin position="61"/>
        <end position="175"/>
    </location>
</feature>
<sequence length="311" mass="34401">MNDTVNACKFIPILNASALKASLNILKPSSVIVSYSKRLCLFVVVQASFTAGHMSFPDNINPNNFPAKLWRLVNSPSNSTIYWDVSGDIVVINRRLFETQVLSPLRSSAHNADAFKTSNFSSFVRQLNLYGFRKAEGGTSVRRIRTPEDKESVHLFHNPNFRRNRPELLVNLRRLTPGNKAKMEAGLEVRCRQAGHVHRFSPGDGGRDTPKKNSERSRSHGANTHCDTLALGVPVIPHVRTPAPSRYLVRGHGVAAFLPDKGAVASLDRAVSSSSHQATPPNYPAFHPHNVKLGFFSPGKNYRGQRSKVTC</sequence>
<keyword evidence="3" id="KW-0238">DNA-binding</keyword>
<dbReference type="GO" id="GO:0003700">
    <property type="term" value="F:DNA-binding transcription factor activity"/>
    <property type="evidence" value="ECO:0007669"/>
    <property type="project" value="InterPro"/>
</dbReference>
<dbReference type="Proteomes" id="UP000472271">
    <property type="component" value="Chromosome 14"/>
</dbReference>
<protein>
    <recommendedName>
        <fullName evidence="7">HSF-type DNA-binding domain-containing protein</fullName>
    </recommendedName>
</protein>
<comment type="subcellular location">
    <subcellularLocation>
        <location evidence="1">Nucleus</location>
    </subcellularLocation>
</comment>
<name>A0A673BR01_9TELE</name>
<keyword evidence="9" id="KW-1185">Reference proteome</keyword>
<dbReference type="InParanoid" id="A0A673BR01"/>
<comment type="similarity">
    <text evidence="2 5">Belongs to the HSF family.</text>
</comment>
<dbReference type="InterPro" id="IPR036390">
    <property type="entry name" value="WH_DNA-bd_sf"/>
</dbReference>
<evidence type="ECO:0000313" key="8">
    <source>
        <dbReference type="Ensembl" id="ENSSORP00005043042.1"/>
    </source>
</evidence>
<evidence type="ECO:0000256" key="6">
    <source>
        <dbReference type="SAM" id="MobiDB-lite"/>
    </source>
</evidence>
<dbReference type="Gene3D" id="1.10.10.10">
    <property type="entry name" value="Winged helix-like DNA-binding domain superfamily/Winged helix DNA-binding domain"/>
    <property type="match status" value="1"/>
</dbReference>
<evidence type="ECO:0000259" key="7">
    <source>
        <dbReference type="SMART" id="SM00415"/>
    </source>
</evidence>
<organism evidence="8 9">
    <name type="scientific">Sphaeramia orbicularis</name>
    <name type="common">orbiculate cardinalfish</name>
    <dbReference type="NCBI Taxonomy" id="375764"/>
    <lineage>
        <taxon>Eukaryota</taxon>
        <taxon>Metazoa</taxon>
        <taxon>Chordata</taxon>
        <taxon>Craniata</taxon>
        <taxon>Vertebrata</taxon>
        <taxon>Euteleostomi</taxon>
        <taxon>Actinopterygii</taxon>
        <taxon>Neopterygii</taxon>
        <taxon>Teleostei</taxon>
        <taxon>Neoteleostei</taxon>
        <taxon>Acanthomorphata</taxon>
        <taxon>Gobiaria</taxon>
        <taxon>Kurtiformes</taxon>
        <taxon>Apogonoidei</taxon>
        <taxon>Apogonidae</taxon>
        <taxon>Apogoninae</taxon>
        <taxon>Sphaeramia</taxon>
    </lineage>
</organism>
<dbReference type="PANTHER" id="PTHR10015:SF465">
    <property type="entry name" value="HSF-TYPE DNA-BINDING DOMAIN-CONTAINING PROTEIN"/>
    <property type="match status" value="1"/>
</dbReference>
<evidence type="ECO:0000256" key="2">
    <source>
        <dbReference type="ARBA" id="ARBA00006403"/>
    </source>
</evidence>
<evidence type="ECO:0000313" key="9">
    <source>
        <dbReference type="Proteomes" id="UP000472271"/>
    </source>
</evidence>
<feature type="compositionally biased region" description="Basic and acidic residues" evidence="6">
    <location>
        <begin position="205"/>
        <end position="218"/>
    </location>
</feature>
<reference evidence="8" key="2">
    <citation type="submission" date="2025-08" db="UniProtKB">
        <authorList>
            <consortium name="Ensembl"/>
        </authorList>
    </citation>
    <scope>IDENTIFICATION</scope>
</reference>